<protein>
    <recommendedName>
        <fullName evidence="8">Tat pathway signal sequence</fullName>
    </recommendedName>
</protein>
<evidence type="ECO:0000256" key="4">
    <source>
        <dbReference type="SAM" id="MobiDB-lite"/>
    </source>
</evidence>
<evidence type="ECO:0000256" key="5">
    <source>
        <dbReference type="SAM" id="Phobius"/>
    </source>
</evidence>
<dbReference type="STRING" id="77044.A0A1S7UKW0"/>
<evidence type="ECO:0000313" key="6">
    <source>
        <dbReference type="EMBL" id="GAP83927.1"/>
    </source>
</evidence>
<dbReference type="Pfam" id="PF11807">
    <property type="entry name" value="UstYa"/>
    <property type="match status" value="1"/>
</dbReference>
<sequence>MMEYIQTKTTYQRLAKDEEDQSPVRPDAPRWLLSSKKLTYLAIVACFILTAAGGFVAGIFFNSARTSHQEGRVNGATAPRIPVPQIEGQFVFSSPFSKEPPQGDGAGEESEPIWDALVPNGLGYFRDHDLAPKISIPTVFHQLHCLYVVRRAYYAQTAELQEFDFGKNRTIHASHCFDYLEQSITCAADSTVEPGEDDPNGFLGSGFPRQCRDFEAVKAYVEKWRVFNATGFLAHGLSHGQAHVGNA</sequence>
<name>A0A1S7UKW0_ROSNE</name>
<keyword evidence="2" id="KW-0560">Oxidoreductase</keyword>
<feature type="region of interest" description="Disordered" evidence="4">
    <location>
        <begin position="1"/>
        <end position="25"/>
    </location>
</feature>
<feature type="compositionally biased region" description="Polar residues" evidence="4">
    <location>
        <begin position="1"/>
        <end position="12"/>
    </location>
</feature>
<keyword evidence="5" id="KW-1133">Transmembrane helix</keyword>
<accession>A0A1S7UKW0</accession>
<dbReference type="GO" id="GO:0016491">
    <property type="term" value="F:oxidoreductase activity"/>
    <property type="evidence" value="ECO:0007669"/>
    <property type="project" value="UniProtKB-KW"/>
</dbReference>
<evidence type="ECO:0000313" key="7">
    <source>
        <dbReference type="Proteomes" id="UP000054516"/>
    </source>
</evidence>
<dbReference type="OrthoDB" id="3687641at2759"/>
<dbReference type="GO" id="GO:0043386">
    <property type="term" value="P:mycotoxin biosynthetic process"/>
    <property type="evidence" value="ECO:0007669"/>
    <property type="project" value="InterPro"/>
</dbReference>
<evidence type="ECO:0000256" key="1">
    <source>
        <dbReference type="ARBA" id="ARBA00004685"/>
    </source>
</evidence>
<dbReference type="PANTHER" id="PTHR33365:SF11">
    <property type="entry name" value="TAT PATHWAY SIGNAL SEQUENCE"/>
    <property type="match status" value="1"/>
</dbReference>
<comment type="similarity">
    <text evidence="3">Belongs to the ustYa family.</text>
</comment>
<dbReference type="EMBL" id="DF977451">
    <property type="protein sequence ID" value="GAP83927.1"/>
    <property type="molecule type" value="Genomic_DNA"/>
</dbReference>
<proteinExistence type="inferred from homology"/>
<keyword evidence="5" id="KW-0472">Membrane</keyword>
<feature type="transmembrane region" description="Helical" evidence="5">
    <location>
        <begin position="38"/>
        <end position="61"/>
    </location>
</feature>
<keyword evidence="7" id="KW-1185">Reference proteome</keyword>
<keyword evidence="5" id="KW-0812">Transmembrane</keyword>
<dbReference type="AlphaFoldDB" id="A0A1S7UKW0"/>
<dbReference type="Proteomes" id="UP000054516">
    <property type="component" value="Unassembled WGS sequence"/>
</dbReference>
<organism evidence="6">
    <name type="scientific">Rosellinia necatrix</name>
    <name type="common">White root-rot fungus</name>
    <dbReference type="NCBI Taxonomy" id="77044"/>
    <lineage>
        <taxon>Eukaryota</taxon>
        <taxon>Fungi</taxon>
        <taxon>Dikarya</taxon>
        <taxon>Ascomycota</taxon>
        <taxon>Pezizomycotina</taxon>
        <taxon>Sordariomycetes</taxon>
        <taxon>Xylariomycetidae</taxon>
        <taxon>Xylariales</taxon>
        <taxon>Xylariaceae</taxon>
        <taxon>Rosellinia</taxon>
    </lineage>
</organism>
<reference evidence="6" key="1">
    <citation type="submission" date="2016-03" db="EMBL/GenBank/DDBJ databases">
        <title>Draft genome sequence of Rosellinia necatrix.</title>
        <authorList>
            <person name="Kanematsu S."/>
        </authorList>
    </citation>
    <scope>NUCLEOTIDE SEQUENCE [LARGE SCALE GENOMIC DNA]</scope>
    <source>
        <strain evidence="6">W97</strain>
    </source>
</reference>
<evidence type="ECO:0000256" key="2">
    <source>
        <dbReference type="ARBA" id="ARBA00023002"/>
    </source>
</evidence>
<comment type="pathway">
    <text evidence="1">Mycotoxin biosynthesis.</text>
</comment>
<gene>
    <name evidence="6" type="ORF">SAMD00023353_0603060</name>
</gene>
<evidence type="ECO:0008006" key="8">
    <source>
        <dbReference type="Google" id="ProtNLM"/>
    </source>
</evidence>
<dbReference type="InterPro" id="IPR021765">
    <property type="entry name" value="UstYa-like"/>
</dbReference>
<dbReference type="PANTHER" id="PTHR33365">
    <property type="entry name" value="YALI0B05434P"/>
    <property type="match status" value="1"/>
</dbReference>
<dbReference type="OMA" id="HQSYYGA"/>
<evidence type="ECO:0000256" key="3">
    <source>
        <dbReference type="ARBA" id="ARBA00035112"/>
    </source>
</evidence>